<dbReference type="Pfam" id="PF00300">
    <property type="entry name" value="His_Phos_1"/>
    <property type="match status" value="1"/>
</dbReference>
<dbReference type="InterPro" id="IPR029033">
    <property type="entry name" value="His_PPase_superfam"/>
</dbReference>
<reference evidence="3 4" key="1">
    <citation type="submission" date="2020-07" db="EMBL/GenBank/DDBJ databases">
        <authorList>
            <person name="Feng X."/>
        </authorList>
    </citation>
    <scope>NUCLEOTIDE SEQUENCE [LARGE SCALE GENOMIC DNA]</scope>
    <source>
        <strain evidence="3 4">JCM31066</strain>
    </source>
</reference>
<dbReference type="SMART" id="SM00855">
    <property type="entry name" value="PGAM"/>
    <property type="match status" value="1"/>
</dbReference>
<dbReference type="RefSeq" id="WP_185676973.1">
    <property type="nucleotide sequence ID" value="NZ_JACHVB010000060.1"/>
</dbReference>
<dbReference type="GO" id="GO:0070297">
    <property type="term" value="P:regulation of phosphorelay signal transduction system"/>
    <property type="evidence" value="ECO:0007669"/>
    <property type="project" value="TreeGrafter"/>
</dbReference>
<dbReference type="SUPFAM" id="SSF53254">
    <property type="entry name" value="Phosphoglycerate mutase-like"/>
    <property type="match status" value="1"/>
</dbReference>
<sequence>MAEDTRKQVLVFRHGQTEWSLNGKHTSISDIELTDEGHRGAVALRPLVQQWKFSLVLSSPLKRARETCELAGLGDLMEIDPDLMEWNYGQYEGLTTEEIRRKVPGWGIFTHPVPGGETPGEVAARCDRVINRILDAAGDVAIFAHGHYLRVFAARWLKLAPEQGQHFVLDTSSLNRLGYEHETRAILTWNATIGG</sequence>
<gene>
    <name evidence="3" type="ORF">H5P28_17455</name>
</gene>
<dbReference type="GO" id="GO:0101006">
    <property type="term" value="F:protein histidine phosphatase activity"/>
    <property type="evidence" value="ECO:0007669"/>
    <property type="project" value="TreeGrafter"/>
</dbReference>
<dbReference type="EMBL" id="JACHVB010000060">
    <property type="protein sequence ID" value="MBC2596057.1"/>
    <property type="molecule type" value="Genomic_DNA"/>
</dbReference>
<protein>
    <submittedName>
        <fullName evidence="3">Histidine phosphatase family protein</fullName>
    </submittedName>
</protein>
<dbReference type="CDD" id="cd07067">
    <property type="entry name" value="HP_PGM_like"/>
    <property type="match status" value="1"/>
</dbReference>
<accession>A0A842HKQ6</accession>
<dbReference type="PANTHER" id="PTHR48100:SF15">
    <property type="entry name" value="SEDOHEPTULOSE 1,7-BISPHOSPHATASE"/>
    <property type="match status" value="1"/>
</dbReference>
<feature type="active site" description="Tele-phosphohistidine intermediate" evidence="1">
    <location>
        <position position="14"/>
    </location>
</feature>
<dbReference type="Gene3D" id="3.40.50.1240">
    <property type="entry name" value="Phosphoglycerate mutase-like"/>
    <property type="match status" value="1"/>
</dbReference>
<dbReference type="AlphaFoldDB" id="A0A842HKQ6"/>
<evidence type="ECO:0000256" key="1">
    <source>
        <dbReference type="PIRSR" id="PIRSR613078-1"/>
    </source>
</evidence>
<keyword evidence="4" id="KW-1185">Reference proteome</keyword>
<dbReference type="InterPro" id="IPR013078">
    <property type="entry name" value="His_Pase_superF_clade-1"/>
</dbReference>
<feature type="active site" description="Proton donor/acceptor" evidence="1">
    <location>
        <position position="85"/>
    </location>
</feature>
<evidence type="ECO:0000313" key="3">
    <source>
        <dbReference type="EMBL" id="MBC2596057.1"/>
    </source>
</evidence>
<proteinExistence type="predicted"/>
<evidence type="ECO:0000256" key="2">
    <source>
        <dbReference type="PIRSR" id="PIRSR613078-2"/>
    </source>
</evidence>
<name>A0A842HKQ6_9BACT</name>
<dbReference type="Proteomes" id="UP000546464">
    <property type="component" value="Unassembled WGS sequence"/>
</dbReference>
<feature type="binding site" evidence="2">
    <location>
        <begin position="85"/>
        <end position="88"/>
    </location>
    <ligand>
        <name>substrate</name>
    </ligand>
</feature>
<dbReference type="PANTHER" id="PTHR48100">
    <property type="entry name" value="BROAD-SPECIFICITY PHOSPHATASE YOR283W-RELATED"/>
    <property type="match status" value="1"/>
</dbReference>
<organism evidence="3 4">
    <name type="scientific">Ruficoccus amylovorans</name>
    <dbReference type="NCBI Taxonomy" id="1804625"/>
    <lineage>
        <taxon>Bacteria</taxon>
        <taxon>Pseudomonadati</taxon>
        <taxon>Verrucomicrobiota</taxon>
        <taxon>Opitutia</taxon>
        <taxon>Puniceicoccales</taxon>
        <taxon>Cerasicoccaceae</taxon>
        <taxon>Ruficoccus</taxon>
    </lineage>
</organism>
<evidence type="ECO:0000313" key="4">
    <source>
        <dbReference type="Proteomes" id="UP000546464"/>
    </source>
</evidence>
<dbReference type="InterPro" id="IPR050275">
    <property type="entry name" value="PGM_Phosphatase"/>
</dbReference>
<comment type="caution">
    <text evidence="3">The sequence shown here is derived from an EMBL/GenBank/DDBJ whole genome shotgun (WGS) entry which is preliminary data.</text>
</comment>
<feature type="binding site" evidence="2">
    <location>
        <position position="63"/>
    </location>
    <ligand>
        <name>substrate</name>
    </ligand>
</feature>